<keyword evidence="3" id="KW-1185">Reference proteome</keyword>
<dbReference type="EMBL" id="AYYH01000052">
    <property type="protein sequence ID" value="KRN08738.1"/>
    <property type="molecule type" value="Genomic_DNA"/>
</dbReference>
<protein>
    <submittedName>
        <fullName evidence="2">Glycosyl transferase, group 1</fullName>
    </submittedName>
</protein>
<comment type="caution">
    <text evidence="2">The sequence shown here is derived from an EMBL/GenBank/DDBJ whole genome shotgun (WGS) entry which is preliminary data.</text>
</comment>
<reference evidence="2 3" key="1">
    <citation type="journal article" date="2015" name="Genome Announc.">
        <title>Expanding the biotechnology potential of lactobacilli through comparative genomics of 213 strains and associated genera.</title>
        <authorList>
            <person name="Sun Z."/>
            <person name="Harris H.M."/>
            <person name="McCann A."/>
            <person name="Guo C."/>
            <person name="Argimon S."/>
            <person name="Zhang W."/>
            <person name="Yang X."/>
            <person name="Jeffery I.B."/>
            <person name="Cooney J.C."/>
            <person name="Kagawa T.F."/>
            <person name="Liu W."/>
            <person name="Song Y."/>
            <person name="Salvetti E."/>
            <person name="Wrobel A."/>
            <person name="Rasinkangas P."/>
            <person name="Parkhill J."/>
            <person name="Rea M.C."/>
            <person name="O'Sullivan O."/>
            <person name="Ritari J."/>
            <person name="Douillard F.P."/>
            <person name="Paul Ross R."/>
            <person name="Yang R."/>
            <person name="Briner A.E."/>
            <person name="Felis G.E."/>
            <person name="de Vos W.M."/>
            <person name="Barrangou R."/>
            <person name="Klaenhammer T.R."/>
            <person name="Caufield P.W."/>
            <person name="Cui Y."/>
            <person name="Zhang H."/>
            <person name="O'Toole P.W."/>
        </authorList>
    </citation>
    <scope>NUCLEOTIDE SEQUENCE [LARGE SCALE GENOMIC DNA]</scope>
    <source>
        <strain evidence="2 3">DSM 20444</strain>
    </source>
</reference>
<dbReference type="PATRIC" id="fig|1046596.6.peg.2018"/>
<dbReference type="GO" id="GO:0016757">
    <property type="term" value="F:glycosyltransferase activity"/>
    <property type="evidence" value="ECO:0007669"/>
    <property type="project" value="InterPro"/>
</dbReference>
<dbReference type="SUPFAM" id="SSF53756">
    <property type="entry name" value="UDP-Glycosyltransferase/glycogen phosphorylase"/>
    <property type="match status" value="1"/>
</dbReference>
<dbReference type="Gene3D" id="3.40.50.2000">
    <property type="entry name" value="Glycogen Phosphorylase B"/>
    <property type="match status" value="2"/>
</dbReference>
<dbReference type="Proteomes" id="UP000050898">
    <property type="component" value="Unassembled WGS sequence"/>
</dbReference>
<proteinExistence type="predicted"/>
<organism evidence="2 3">
    <name type="scientific">Liquorilactobacillus mali KCTC 3596 = DSM 20444</name>
    <dbReference type="NCBI Taxonomy" id="1046596"/>
    <lineage>
        <taxon>Bacteria</taxon>
        <taxon>Bacillati</taxon>
        <taxon>Bacillota</taxon>
        <taxon>Bacilli</taxon>
        <taxon>Lactobacillales</taxon>
        <taxon>Lactobacillaceae</taxon>
        <taxon>Liquorilactobacillus</taxon>
    </lineage>
</organism>
<dbReference type="InterPro" id="IPR001296">
    <property type="entry name" value="Glyco_trans_1"/>
</dbReference>
<dbReference type="AlphaFoldDB" id="J0UU86"/>
<evidence type="ECO:0000313" key="2">
    <source>
        <dbReference type="EMBL" id="KRN08738.1"/>
    </source>
</evidence>
<evidence type="ECO:0000259" key="1">
    <source>
        <dbReference type="Pfam" id="PF00534"/>
    </source>
</evidence>
<dbReference type="Pfam" id="PF00534">
    <property type="entry name" value="Glycos_transf_1"/>
    <property type="match status" value="1"/>
</dbReference>
<dbReference type="PANTHER" id="PTHR45947:SF3">
    <property type="entry name" value="SULFOQUINOVOSYL TRANSFERASE SQD2"/>
    <property type="match status" value="1"/>
</dbReference>
<dbReference type="PANTHER" id="PTHR45947">
    <property type="entry name" value="SULFOQUINOVOSYL TRANSFERASE SQD2"/>
    <property type="match status" value="1"/>
</dbReference>
<evidence type="ECO:0000313" key="3">
    <source>
        <dbReference type="Proteomes" id="UP000050898"/>
    </source>
</evidence>
<sequence>METANYMKVLIALENVVMDGVKRAATVLGNTLSEEMDVAFYSLSKGEPYYELKAPMITAKRPVSSEILNFFGENPYDEYANQIADLCEYIDEEDYGCVILPAGLLTSFAPFIKENTPNVNVIAWMHNNFNTYVTQYYGGMLKEFRQGLESADTVVVLTDSDYENYRQFNQQTVKIYNPLTLVPEKTANLNSHVIAFTGRIAIQHKGIDLLLKVAKSLKDDWKIAIAGKGTPEDMAIFTDLIREFDVADKIIYRGALKDHELQKHYEEASIFVSTSRWEGMPLVMGEAMGFGLPIVAMENTGSAEYLRENRYGIMTKPQDVDDMVRVLDKMTTSRFLRRYYSERSLERIKHFAPKAVADRWIPVIAETKRELV</sequence>
<keyword evidence="2" id="KW-0808">Transferase</keyword>
<dbReference type="InterPro" id="IPR050194">
    <property type="entry name" value="Glycosyltransferase_grp1"/>
</dbReference>
<feature type="domain" description="Glycosyl transferase family 1" evidence="1">
    <location>
        <begin position="186"/>
        <end position="344"/>
    </location>
</feature>
<accession>J0UU86</accession>
<name>J0UU86_9LACO</name>
<gene>
    <name evidence="2" type="ORF">FD00_GL001922</name>
</gene>
<dbReference type="OrthoDB" id="9787617at2"/>